<dbReference type="PANTHER" id="PTHR12110">
    <property type="entry name" value="HYDROXYPYRUVATE ISOMERASE"/>
    <property type="match status" value="1"/>
</dbReference>
<dbReference type="InterPro" id="IPR001719">
    <property type="entry name" value="AP_endonuc_2"/>
</dbReference>
<proteinExistence type="predicted"/>
<dbReference type="Gene3D" id="3.20.20.150">
    <property type="entry name" value="Divalent-metal-dependent TIM barrel enzymes"/>
    <property type="match status" value="1"/>
</dbReference>
<dbReference type="SMART" id="SM00518">
    <property type="entry name" value="AP2Ec"/>
    <property type="match status" value="1"/>
</dbReference>
<dbReference type="InterPro" id="IPR050312">
    <property type="entry name" value="IolE/XylAMocC-like"/>
</dbReference>
<sequence>MRLGFTPMTAGMLELEAAFRLAESLALDFVELSADLHELAPALQEPARVRELRRHSGVGVTVHLSYVDLNLASLIPAARQTAVERTLRGLEFAHQVEAGCGVLHTGRHYLRHPLADQLVAEALSESLAALKGASVPVALENLVLDEDDYLRTPEELAQLTRQFDLANCLDFGHAHIESNAAGEARLERYLELLDDTLMHLHLHNNHGQRDEHLPTPEGSIDYRCYREFLATFNGTICLEISSEAGVGRSVAHLRAVVKGDG</sequence>
<dbReference type="OrthoDB" id="9801960at2"/>
<dbReference type="GO" id="GO:0006281">
    <property type="term" value="P:DNA repair"/>
    <property type="evidence" value="ECO:0007669"/>
    <property type="project" value="InterPro"/>
</dbReference>
<gene>
    <name evidence="2" type="ordered locus">Trad_2617</name>
</gene>
<dbReference type="Proteomes" id="UP000000379">
    <property type="component" value="Chromosome"/>
</dbReference>
<dbReference type="STRING" id="649638.Trad_2617"/>
<reference evidence="3" key="1">
    <citation type="submission" date="2010-05" db="EMBL/GenBank/DDBJ databases">
        <title>The complete genome of Truepera radiovictris DSM 17093.</title>
        <authorList>
            <consortium name="US DOE Joint Genome Institute (JGI-PGF)"/>
            <person name="Lucas S."/>
            <person name="Copeland A."/>
            <person name="Lapidus A."/>
            <person name="Glavina del Rio T."/>
            <person name="Dalin E."/>
            <person name="Tice H."/>
            <person name="Bruce D."/>
            <person name="Goodwin L."/>
            <person name="Pitluck S."/>
            <person name="Kyrpides N."/>
            <person name="Mavromatis K."/>
            <person name="Ovchinnikova G."/>
            <person name="Munk A.C."/>
            <person name="Detter J.C."/>
            <person name="Han C."/>
            <person name="Tapia R."/>
            <person name="Land M."/>
            <person name="Hauser L."/>
            <person name="Markowitz V."/>
            <person name="Cheng J.-F."/>
            <person name="Hugenholtz P."/>
            <person name="Woyke T."/>
            <person name="Wu D."/>
            <person name="Tindall B."/>
            <person name="Pomrenke H.G."/>
            <person name="Brambilla E."/>
            <person name="Klenk H.-P."/>
            <person name="Eisen J.A."/>
        </authorList>
    </citation>
    <scope>NUCLEOTIDE SEQUENCE [LARGE SCALE GENOMIC DNA]</scope>
    <source>
        <strain evidence="3">DSM 17093 / CIP 108686 / LMG 22925 / RQ-24</strain>
    </source>
</reference>
<evidence type="ECO:0000259" key="1">
    <source>
        <dbReference type="Pfam" id="PF01261"/>
    </source>
</evidence>
<dbReference type="GO" id="GO:0016853">
    <property type="term" value="F:isomerase activity"/>
    <property type="evidence" value="ECO:0007669"/>
    <property type="project" value="UniProtKB-KW"/>
</dbReference>
<dbReference type="SUPFAM" id="SSF51658">
    <property type="entry name" value="Xylose isomerase-like"/>
    <property type="match status" value="1"/>
</dbReference>
<dbReference type="KEGG" id="tra:Trad_2617"/>
<dbReference type="AlphaFoldDB" id="D7CUD8"/>
<dbReference type="InterPro" id="IPR013022">
    <property type="entry name" value="Xyl_isomerase-like_TIM-brl"/>
</dbReference>
<dbReference type="Pfam" id="PF01261">
    <property type="entry name" value="AP_endonuc_2"/>
    <property type="match status" value="1"/>
</dbReference>
<dbReference type="HOGENOM" id="CLU_050006_7_2_0"/>
<keyword evidence="3" id="KW-1185">Reference proteome</keyword>
<dbReference type="EMBL" id="CP002049">
    <property type="protein sequence ID" value="ADI15723.1"/>
    <property type="molecule type" value="Genomic_DNA"/>
</dbReference>
<feature type="domain" description="Xylose isomerase-like TIM barrel" evidence="1">
    <location>
        <begin position="19"/>
        <end position="255"/>
    </location>
</feature>
<dbReference type="GO" id="GO:0003677">
    <property type="term" value="F:DNA binding"/>
    <property type="evidence" value="ECO:0007669"/>
    <property type="project" value="InterPro"/>
</dbReference>
<dbReference type="GO" id="GO:0008270">
    <property type="term" value="F:zinc ion binding"/>
    <property type="evidence" value="ECO:0007669"/>
    <property type="project" value="InterPro"/>
</dbReference>
<dbReference type="InterPro" id="IPR036237">
    <property type="entry name" value="Xyl_isomerase-like_sf"/>
</dbReference>
<evidence type="ECO:0000313" key="3">
    <source>
        <dbReference type="Proteomes" id="UP000000379"/>
    </source>
</evidence>
<protein>
    <submittedName>
        <fullName evidence="2">Xylose isomerase domain protein TIM barrel</fullName>
    </submittedName>
</protein>
<evidence type="ECO:0000313" key="2">
    <source>
        <dbReference type="EMBL" id="ADI15723.1"/>
    </source>
</evidence>
<keyword evidence="2" id="KW-0413">Isomerase</keyword>
<name>D7CUD8_TRURR</name>
<dbReference type="eggNOG" id="COG1082">
    <property type="taxonomic scope" value="Bacteria"/>
</dbReference>
<reference evidence="2 3" key="2">
    <citation type="journal article" date="2011" name="Stand. Genomic Sci.">
        <title>Complete genome sequence of Truepera radiovictrix type strain (RQ-24).</title>
        <authorList>
            <person name="Ivanova N."/>
            <person name="Rohde C."/>
            <person name="Munk C."/>
            <person name="Nolan M."/>
            <person name="Lucas S."/>
            <person name="Del Rio T.G."/>
            <person name="Tice H."/>
            <person name="Deshpande S."/>
            <person name="Cheng J.F."/>
            <person name="Tapia R."/>
            <person name="Han C."/>
            <person name="Goodwin L."/>
            <person name="Pitluck S."/>
            <person name="Liolios K."/>
            <person name="Mavromatis K."/>
            <person name="Mikhailova N."/>
            <person name="Pati A."/>
            <person name="Chen A."/>
            <person name="Palaniappan K."/>
            <person name="Land M."/>
            <person name="Hauser L."/>
            <person name="Chang Y.J."/>
            <person name="Jeffries C.D."/>
            <person name="Brambilla E."/>
            <person name="Rohde M."/>
            <person name="Goker M."/>
            <person name="Tindall B.J."/>
            <person name="Woyke T."/>
            <person name="Bristow J."/>
            <person name="Eisen J.A."/>
            <person name="Markowitz V."/>
            <person name="Hugenholtz P."/>
            <person name="Kyrpides N.C."/>
            <person name="Klenk H.P."/>
            <person name="Lapidus A."/>
        </authorList>
    </citation>
    <scope>NUCLEOTIDE SEQUENCE [LARGE SCALE GENOMIC DNA]</scope>
    <source>
        <strain evidence="3">DSM 17093 / CIP 108686 / LMG 22925 / RQ-24</strain>
    </source>
</reference>
<dbReference type="PANTHER" id="PTHR12110:SF21">
    <property type="entry name" value="XYLOSE ISOMERASE-LIKE TIM BARREL DOMAIN-CONTAINING PROTEIN"/>
    <property type="match status" value="1"/>
</dbReference>
<accession>D7CUD8</accession>
<organism evidence="2 3">
    <name type="scientific">Truepera radiovictrix (strain DSM 17093 / CIP 108686 / LMG 22925 / RQ-24)</name>
    <dbReference type="NCBI Taxonomy" id="649638"/>
    <lineage>
        <taxon>Bacteria</taxon>
        <taxon>Thermotogati</taxon>
        <taxon>Deinococcota</taxon>
        <taxon>Deinococci</taxon>
        <taxon>Trueperales</taxon>
        <taxon>Trueperaceae</taxon>
        <taxon>Truepera</taxon>
    </lineage>
</organism>